<dbReference type="InterPro" id="IPR046531">
    <property type="entry name" value="DUF6596"/>
</dbReference>
<dbReference type="PANTHER" id="PTHR47756:SF2">
    <property type="entry name" value="BLL6612 PROTEIN"/>
    <property type="match status" value="1"/>
</dbReference>
<dbReference type="RefSeq" id="WP_376919238.1">
    <property type="nucleotide sequence ID" value="NZ_JBHRSW010000006.1"/>
</dbReference>
<evidence type="ECO:0000313" key="3">
    <source>
        <dbReference type="Proteomes" id="UP001595478"/>
    </source>
</evidence>
<keyword evidence="3" id="KW-1185">Reference proteome</keyword>
<dbReference type="EMBL" id="JBHRSW010000006">
    <property type="protein sequence ID" value="MFC3121108.1"/>
    <property type="molecule type" value="Genomic_DNA"/>
</dbReference>
<dbReference type="Pfam" id="PF20239">
    <property type="entry name" value="DUF6596"/>
    <property type="match status" value="1"/>
</dbReference>
<comment type="caution">
    <text evidence="2">The sequence shown here is derived from an EMBL/GenBank/DDBJ whole genome shotgun (WGS) entry which is preliminary data.</text>
</comment>
<sequence length="312" mass="34942">MADGIRLPLVLKALGGMSVEAIARALLSKPETIKKRLTRSKKHLSSVKYEIPDDSELKSAIHRVHQCLYLMFNEGISTHYRDHENRRDICLSALRFLRLMLSENSNELSALRHTNNSVYSDSDTYALLALMHFHLARLDSRFDSSGQAIELNLQNRKLWDSNEIKIGAYAMASAMRLANGKPSVYLLEALIAFEHCRAKCFSKTDWPIIEQHYAALCSLSHSPLMQIAYAISLAHNRKFDKAVNILQGLSNGCGGELSQRVLASFAYVNALSGQVETAYSQAKQAKKQGLTDKEYACLIRQIEVSINVQSPV</sequence>
<gene>
    <name evidence="2" type="ORF">ACFOHL_05715</name>
</gene>
<accession>A0ABV7FMW6</accession>
<reference evidence="3" key="1">
    <citation type="journal article" date="2019" name="Int. J. Syst. Evol. Microbiol.">
        <title>The Global Catalogue of Microorganisms (GCM) 10K type strain sequencing project: providing services to taxonomists for standard genome sequencing and annotation.</title>
        <authorList>
            <consortium name="The Broad Institute Genomics Platform"/>
            <consortium name="The Broad Institute Genome Sequencing Center for Infectious Disease"/>
            <person name="Wu L."/>
            <person name="Ma J."/>
        </authorList>
    </citation>
    <scope>NUCLEOTIDE SEQUENCE [LARGE SCALE GENOMIC DNA]</scope>
    <source>
        <strain evidence="3">KCTC 52473</strain>
    </source>
</reference>
<dbReference type="PANTHER" id="PTHR47756">
    <property type="entry name" value="BLL6612 PROTEIN-RELATED"/>
    <property type="match status" value="1"/>
</dbReference>
<feature type="domain" description="DUF6596" evidence="1">
    <location>
        <begin position="61"/>
        <end position="174"/>
    </location>
</feature>
<proteinExistence type="predicted"/>
<dbReference type="Proteomes" id="UP001595478">
    <property type="component" value="Unassembled WGS sequence"/>
</dbReference>
<organism evidence="2 3">
    <name type="scientific">Agaribacter flavus</name>
    <dbReference type="NCBI Taxonomy" id="1902781"/>
    <lineage>
        <taxon>Bacteria</taxon>
        <taxon>Pseudomonadati</taxon>
        <taxon>Pseudomonadota</taxon>
        <taxon>Gammaproteobacteria</taxon>
        <taxon>Alteromonadales</taxon>
        <taxon>Alteromonadaceae</taxon>
        <taxon>Agaribacter</taxon>
    </lineage>
</organism>
<evidence type="ECO:0000259" key="1">
    <source>
        <dbReference type="Pfam" id="PF20239"/>
    </source>
</evidence>
<protein>
    <submittedName>
        <fullName evidence="2">DUF6596 domain-containing protein</fullName>
    </submittedName>
</protein>
<name>A0ABV7FMW6_9ALTE</name>
<evidence type="ECO:0000313" key="2">
    <source>
        <dbReference type="EMBL" id="MFC3121108.1"/>
    </source>
</evidence>